<evidence type="ECO:0000313" key="2">
    <source>
        <dbReference type="Proteomes" id="UP000237798"/>
    </source>
</evidence>
<evidence type="ECO:0000313" key="1">
    <source>
        <dbReference type="EMBL" id="PRR81816.1"/>
    </source>
</evidence>
<reference evidence="1 2" key="1">
    <citation type="submission" date="2018-03" db="EMBL/GenBank/DDBJ databases">
        <title>Genome sequence of Clostridium luticellarii DSM 29923.</title>
        <authorList>
            <person name="Poehlein A."/>
            <person name="Daniel R."/>
        </authorList>
    </citation>
    <scope>NUCLEOTIDE SEQUENCE [LARGE SCALE GENOMIC DNA]</scope>
    <source>
        <strain evidence="1 2">DSM 29923</strain>
    </source>
</reference>
<dbReference type="RefSeq" id="WP_106010578.1">
    <property type="nucleotide sequence ID" value="NZ_JALCPJ010000008.1"/>
</dbReference>
<gene>
    <name evidence="1" type="ORF">CLLU_30050</name>
</gene>
<protein>
    <submittedName>
        <fullName evidence="1">Uncharacterized protein</fullName>
    </submittedName>
</protein>
<dbReference type="EMBL" id="PVXP01000063">
    <property type="protein sequence ID" value="PRR81816.1"/>
    <property type="molecule type" value="Genomic_DNA"/>
</dbReference>
<dbReference type="AlphaFoldDB" id="A0A2T0BD43"/>
<sequence>MRTVLYAKSDRNIFYNDNSFWGKVKDRFKIRIKEKLFIKEFGLKIKVVEFPLNINLNSYKNNISRAKRISRAEDIQLAPKTYRYFDYNLYNRFQRELMAFSVVASSKIILRNRRKSIRHSCMVVYDASEPILFDTICFLAKEAKFIVLLSRDIVKINELRQYITANYGVTPIITSDIDFSFKSADFIITSRKINGNAKAYIWYLDNSYIPCYKNNIIVNDIGYRIPWNFKYENISFELLGSILCQLGEKNVEKSLIQNGIFLDKIKFNSDELIL</sequence>
<dbReference type="OrthoDB" id="1888745at2"/>
<comment type="caution">
    <text evidence="1">The sequence shown here is derived from an EMBL/GenBank/DDBJ whole genome shotgun (WGS) entry which is preliminary data.</text>
</comment>
<organism evidence="1 2">
    <name type="scientific">Clostridium luticellarii</name>
    <dbReference type="NCBI Taxonomy" id="1691940"/>
    <lineage>
        <taxon>Bacteria</taxon>
        <taxon>Bacillati</taxon>
        <taxon>Bacillota</taxon>
        <taxon>Clostridia</taxon>
        <taxon>Eubacteriales</taxon>
        <taxon>Clostridiaceae</taxon>
        <taxon>Clostridium</taxon>
    </lineage>
</organism>
<dbReference type="Proteomes" id="UP000237798">
    <property type="component" value="Unassembled WGS sequence"/>
</dbReference>
<accession>A0A2T0BD43</accession>
<name>A0A2T0BD43_9CLOT</name>
<proteinExistence type="predicted"/>
<keyword evidence="2" id="KW-1185">Reference proteome</keyword>